<dbReference type="Gene3D" id="1.10.10.60">
    <property type="entry name" value="Homeodomain-like"/>
    <property type="match status" value="1"/>
</dbReference>
<keyword evidence="1" id="KW-0805">Transcription regulation</keyword>
<dbReference type="SUPFAM" id="SSF51215">
    <property type="entry name" value="Regulatory protein AraC"/>
    <property type="match status" value="1"/>
</dbReference>
<evidence type="ECO:0000313" key="6">
    <source>
        <dbReference type="Proteomes" id="UP000076630"/>
    </source>
</evidence>
<organism evidence="5 6">
    <name type="scientific">Myroides marinus</name>
    <dbReference type="NCBI Taxonomy" id="703342"/>
    <lineage>
        <taxon>Bacteria</taxon>
        <taxon>Pseudomonadati</taxon>
        <taxon>Bacteroidota</taxon>
        <taxon>Flavobacteriia</taxon>
        <taxon>Flavobacteriales</taxon>
        <taxon>Flavobacteriaceae</taxon>
        <taxon>Myroides</taxon>
    </lineage>
</organism>
<dbReference type="PANTHER" id="PTHR43280:SF32">
    <property type="entry name" value="TRANSCRIPTIONAL REGULATORY PROTEIN"/>
    <property type="match status" value="1"/>
</dbReference>
<dbReference type="AlphaFoldDB" id="A0A163XRB1"/>
<dbReference type="GO" id="GO:0003700">
    <property type="term" value="F:DNA-binding transcription factor activity"/>
    <property type="evidence" value="ECO:0007669"/>
    <property type="project" value="InterPro"/>
</dbReference>
<keyword evidence="3" id="KW-0804">Transcription</keyword>
<dbReference type="GO" id="GO:0043565">
    <property type="term" value="F:sequence-specific DNA binding"/>
    <property type="evidence" value="ECO:0007669"/>
    <property type="project" value="InterPro"/>
</dbReference>
<dbReference type="PROSITE" id="PS01124">
    <property type="entry name" value="HTH_ARAC_FAMILY_2"/>
    <property type="match status" value="1"/>
</dbReference>
<dbReference type="InterPro" id="IPR018060">
    <property type="entry name" value="HTH_AraC"/>
</dbReference>
<comment type="caution">
    <text evidence="5">The sequence shown here is derived from an EMBL/GenBank/DDBJ whole genome shotgun (WGS) entry which is preliminary data.</text>
</comment>
<keyword evidence="2" id="KW-0238">DNA-binding</keyword>
<dbReference type="PANTHER" id="PTHR43280">
    <property type="entry name" value="ARAC-FAMILY TRANSCRIPTIONAL REGULATOR"/>
    <property type="match status" value="1"/>
</dbReference>
<sequence>MKSNFMELVDKISLKIGVDYGLSTVDTLGTYPLQLAYLSFFFVESGEGRVSIDFKEYTLSRGSFIVVGEDNIVSFKDCSDTFSMQCYLIRRDLASDIAYVLPNELFSYLHYYPKQQFRGEDMVIYQMWQSLNMHLMKHTITYTKRILCNQFQSLFLTLSEHVNYNDLVIEKHYSRQEELCWKFWDLISKHAKAHRDVAFYAGELFVTPYYLSQVTQQFLNYSPKELINRQVILEIKHYLVNTELSISQIAEVLHFDDPSYMGRFFKREVGINPLEFRRKR</sequence>
<dbReference type="Proteomes" id="UP000076630">
    <property type="component" value="Unassembled WGS sequence"/>
</dbReference>
<dbReference type="SMART" id="SM00342">
    <property type="entry name" value="HTH_ARAC"/>
    <property type="match status" value="1"/>
</dbReference>
<dbReference type="Pfam" id="PF12833">
    <property type="entry name" value="HTH_18"/>
    <property type="match status" value="1"/>
</dbReference>
<dbReference type="InterPro" id="IPR009057">
    <property type="entry name" value="Homeodomain-like_sf"/>
</dbReference>
<evidence type="ECO:0000313" key="5">
    <source>
        <dbReference type="EMBL" id="KZE78306.1"/>
    </source>
</evidence>
<evidence type="ECO:0000256" key="2">
    <source>
        <dbReference type="ARBA" id="ARBA00023125"/>
    </source>
</evidence>
<dbReference type="SUPFAM" id="SSF46689">
    <property type="entry name" value="Homeodomain-like"/>
    <property type="match status" value="1"/>
</dbReference>
<name>A0A163XRB1_9FLAO</name>
<protein>
    <recommendedName>
        <fullName evidence="4">HTH araC/xylS-type domain-containing protein</fullName>
    </recommendedName>
</protein>
<proteinExistence type="predicted"/>
<dbReference type="EMBL" id="LQNU01000065">
    <property type="protein sequence ID" value="KZE78306.1"/>
    <property type="molecule type" value="Genomic_DNA"/>
</dbReference>
<feature type="domain" description="HTH araC/xylS-type" evidence="4">
    <location>
        <begin position="181"/>
        <end position="279"/>
    </location>
</feature>
<reference evidence="5 6" key="1">
    <citation type="submission" date="2016-01" db="EMBL/GenBank/DDBJ databases">
        <title>Whole genome sequencing of Myroides marinus L41.</title>
        <authorList>
            <person name="Hong K.W."/>
        </authorList>
    </citation>
    <scope>NUCLEOTIDE SEQUENCE [LARGE SCALE GENOMIC DNA]</scope>
    <source>
        <strain evidence="5 6">L41</strain>
    </source>
</reference>
<gene>
    <name evidence="5" type="ORF">AV926_12685</name>
</gene>
<dbReference type="InterPro" id="IPR037923">
    <property type="entry name" value="HTH-like"/>
</dbReference>
<evidence type="ECO:0000256" key="3">
    <source>
        <dbReference type="ARBA" id="ARBA00023163"/>
    </source>
</evidence>
<keyword evidence="6" id="KW-1185">Reference proteome</keyword>
<evidence type="ECO:0000259" key="4">
    <source>
        <dbReference type="PROSITE" id="PS01124"/>
    </source>
</evidence>
<accession>A0A163XRB1</accession>
<dbReference type="OrthoDB" id="1007667at2"/>
<evidence type="ECO:0000256" key="1">
    <source>
        <dbReference type="ARBA" id="ARBA00023015"/>
    </source>
</evidence>